<protein>
    <submittedName>
        <fullName evidence="2">Uncharacterized protein</fullName>
    </submittedName>
</protein>
<organism evidence="2 3">
    <name type="scientific">Candidatus Protofrankia californiensis</name>
    <dbReference type="NCBI Taxonomy" id="1839754"/>
    <lineage>
        <taxon>Bacteria</taxon>
        <taxon>Bacillati</taxon>
        <taxon>Actinomycetota</taxon>
        <taxon>Actinomycetes</taxon>
        <taxon>Frankiales</taxon>
        <taxon>Frankiaceae</taxon>
        <taxon>Protofrankia</taxon>
    </lineage>
</organism>
<gene>
    <name evidence="2" type="ORF">FDG2_5261</name>
</gene>
<dbReference type="AlphaFoldDB" id="A0A1C3PBV2"/>
<evidence type="ECO:0000313" key="3">
    <source>
        <dbReference type="Proteomes" id="UP000199013"/>
    </source>
</evidence>
<name>A0A1C3PBV2_9ACTN</name>
<evidence type="ECO:0000313" key="2">
    <source>
        <dbReference type="EMBL" id="SBW27294.1"/>
    </source>
</evidence>
<feature type="compositionally biased region" description="Low complexity" evidence="1">
    <location>
        <begin position="30"/>
        <end position="43"/>
    </location>
</feature>
<dbReference type="Proteomes" id="UP000199013">
    <property type="component" value="Unassembled WGS sequence"/>
</dbReference>
<feature type="region of interest" description="Disordered" evidence="1">
    <location>
        <begin position="1"/>
        <end position="49"/>
    </location>
</feature>
<reference evidence="3" key="1">
    <citation type="submission" date="2016-02" db="EMBL/GenBank/DDBJ databases">
        <authorList>
            <person name="Wibberg D."/>
        </authorList>
    </citation>
    <scope>NUCLEOTIDE SEQUENCE [LARGE SCALE GENOMIC DNA]</scope>
</reference>
<accession>A0A1C3PBV2</accession>
<proteinExistence type="predicted"/>
<feature type="compositionally biased region" description="Basic and acidic residues" evidence="1">
    <location>
        <begin position="18"/>
        <end position="27"/>
    </location>
</feature>
<evidence type="ECO:0000256" key="1">
    <source>
        <dbReference type="SAM" id="MobiDB-lite"/>
    </source>
</evidence>
<sequence>MTTRRKTLPPPTGDDLTDLLRRRREQDQTPALAPAASRPARASTDMDRRSWYMRKDTADALAAVVDDIHFATRASKHVVLSVLIDIATERHAEALARVQAIQGQSDSK</sequence>
<dbReference type="EMBL" id="FLUV01002205">
    <property type="protein sequence ID" value="SBW27294.1"/>
    <property type="molecule type" value="Genomic_DNA"/>
</dbReference>
<keyword evidence="3" id="KW-1185">Reference proteome</keyword>